<evidence type="ECO:0000256" key="2">
    <source>
        <dbReference type="ARBA" id="ARBA00022741"/>
    </source>
</evidence>
<sequence length="376" mass="42122">MPLETFKASESLTLGVELELQLVNSYDYDLSSSANDLLELLGRKPFPGVVTPEMTQSMIEIATSVQHEHGPLLAQLREIRDTLVTACDRLNIELAGGGTHPFQRWFEQRIFSKPRFEQLSGLYGYLAKQFTVFGQHVHVGCSSPDEALFLLHSLNRYVPHFIALSASSPFFQGVDTLFDSARLNSVFAFPLSGRAPFVLSWDEFSNGYFTKMESTGVVKSMKDFYWDIRPKPEYGTIELRVCDTPLTVERAAALACYLQALCRHLLERSEPPPEEDDYLVYTYNRFQACRFGLDGMMVNPKTREQISIREDILATLRKLGGHADALKSTAALDEIERTAARDGNHASYLRRCYADSGSVQGVVRSAVEALRQGPAA</sequence>
<name>A0ABW2RD42_9BURK</name>
<protein>
    <recommendedName>
        <fullName evidence="4">Putative glutamate--cysteine ligase 2</fullName>
        <ecNumber evidence="4">6.3.2.2</ecNumber>
    </recommendedName>
    <alternativeName>
        <fullName evidence="4">Gamma-glutamylcysteine synthetase 2</fullName>
        <shortName evidence="4">GCS 2</shortName>
        <shortName evidence="4">Gamma-GCS 2</shortName>
    </alternativeName>
</protein>
<comment type="catalytic activity">
    <reaction evidence="4">
        <text>L-cysteine + L-glutamate + ATP = gamma-L-glutamyl-L-cysteine + ADP + phosphate + H(+)</text>
        <dbReference type="Rhea" id="RHEA:13285"/>
        <dbReference type="ChEBI" id="CHEBI:15378"/>
        <dbReference type="ChEBI" id="CHEBI:29985"/>
        <dbReference type="ChEBI" id="CHEBI:30616"/>
        <dbReference type="ChEBI" id="CHEBI:35235"/>
        <dbReference type="ChEBI" id="CHEBI:43474"/>
        <dbReference type="ChEBI" id="CHEBI:58173"/>
        <dbReference type="ChEBI" id="CHEBI:456216"/>
        <dbReference type="EC" id="6.3.2.2"/>
    </reaction>
</comment>
<dbReference type="EC" id="6.3.2.2" evidence="4"/>
<dbReference type="GO" id="GO:0004357">
    <property type="term" value="F:glutamate-cysteine ligase activity"/>
    <property type="evidence" value="ECO:0007669"/>
    <property type="project" value="UniProtKB-EC"/>
</dbReference>
<dbReference type="InterPro" id="IPR050141">
    <property type="entry name" value="GCL_type2/YbdK_subfam"/>
</dbReference>
<keyword evidence="6" id="KW-1185">Reference proteome</keyword>
<evidence type="ECO:0000313" key="5">
    <source>
        <dbReference type="EMBL" id="MFC7435981.1"/>
    </source>
</evidence>
<dbReference type="Pfam" id="PF04107">
    <property type="entry name" value="GCS2"/>
    <property type="match status" value="1"/>
</dbReference>
<proteinExistence type="inferred from homology"/>
<gene>
    <name evidence="5" type="ORF">ACFQNJ_15810</name>
</gene>
<evidence type="ECO:0000256" key="3">
    <source>
        <dbReference type="ARBA" id="ARBA00022840"/>
    </source>
</evidence>
<comment type="caution">
    <text evidence="5">The sequence shown here is derived from an EMBL/GenBank/DDBJ whole genome shotgun (WGS) entry which is preliminary data.</text>
</comment>
<accession>A0ABW2RD42</accession>
<dbReference type="SUPFAM" id="SSF55931">
    <property type="entry name" value="Glutamine synthetase/guanido kinase"/>
    <property type="match status" value="1"/>
</dbReference>
<comment type="function">
    <text evidence="4">ATP-dependent carboxylate-amine ligase which exhibits weak glutamate--cysteine ligase activity.</text>
</comment>
<organism evidence="5 6">
    <name type="scientific">Hydrogenophaga bisanensis</name>
    <dbReference type="NCBI Taxonomy" id="439611"/>
    <lineage>
        <taxon>Bacteria</taxon>
        <taxon>Pseudomonadati</taxon>
        <taxon>Pseudomonadota</taxon>
        <taxon>Betaproteobacteria</taxon>
        <taxon>Burkholderiales</taxon>
        <taxon>Comamonadaceae</taxon>
        <taxon>Hydrogenophaga</taxon>
    </lineage>
</organism>
<dbReference type="PANTHER" id="PTHR36510">
    <property type="entry name" value="GLUTAMATE--CYSTEINE LIGASE 2-RELATED"/>
    <property type="match status" value="1"/>
</dbReference>
<dbReference type="Gene3D" id="3.30.590.20">
    <property type="match status" value="1"/>
</dbReference>
<comment type="similarity">
    <text evidence="4">Belongs to the glutamate--cysteine ligase type 2 family. YbdK subfamily.</text>
</comment>
<dbReference type="InterPro" id="IPR006336">
    <property type="entry name" value="GCS2"/>
</dbReference>
<dbReference type="RefSeq" id="WP_374639546.1">
    <property type="nucleotide sequence ID" value="NZ_JBHTBX010000012.1"/>
</dbReference>
<dbReference type="HAMAP" id="MF_01609">
    <property type="entry name" value="Glu_cys_ligase_2"/>
    <property type="match status" value="1"/>
</dbReference>
<evidence type="ECO:0000256" key="4">
    <source>
        <dbReference type="HAMAP-Rule" id="MF_01609"/>
    </source>
</evidence>
<dbReference type="InterPro" id="IPR014746">
    <property type="entry name" value="Gln_synth/guanido_kin_cat_dom"/>
</dbReference>
<keyword evidence="3 4" id="KW-0067">ATP-binding</keyword>
<dbReference type="Proteomes" id="UP001596495">
    <property type="component" value="Unassembled WGS sequence"/>
</dbReference>
<keyword evidence="1 4" id="KW-0436">Ligase</keyword>
<reference evidence="6" key="1">
    <citation type="journal article" date="2019" name="Int. J. Syst. Evol. Microbiol.">
        <title>The Global Catalogue of Microorganisms (GCM) 10K type strain sequencing project: providing services to taxonomists for standard genome sequencing and annotation.</title>
        <authorList>
            <consortium name="The Broad Institute Genomics Platform"/>
            <consortium name="The Broad Institute Genome Sequencing Center for Infectious Disease"/>
            <person name="Wu L."/>
            <person name="Ma J."/>
        </authorList>
    </citation>
    <scope>NUCLEOTIDE SEQUENCE [LARGE SCALE GENOMIC DNA]</scope>
    <source>
        <strain evidence="6">CCUG 54518</strain>
    </source>
</reference>
<dbReference type="NCBIfam" id="TIGR02050">
    <property type="entry name" value="gshA_cyan_rel"/>
    <property type="match status" value="1"/>
</dbReference>
<dbReference type="EMBL" id="JBHTBX010000012">
    <property type="protein sequence ID" value="MFC7435981.1"/>
    <property type="molecule type" value="Genomic_DNA"/>
</dbReference>
<dbReference type="NCBIfam" id="NF010040">
    <property type="entry name" value="PRK13516.1"/>
    <property type="match status" value="1"/>
</dbReference>
<evidence type="ECO:0000256" key="1">
    <source>
        <dbReference type="ARBA" id="ARBA00022598"/>
    </source>
</evidence>
<dbReference type="InterPro" id="IPR011793">
    <property type="entry name" value="YbdK"/>
</dbReference>
<dbReference type="PANTHER" id="PTHR36510:SF1">
    <property type="entry name" value="GLUTAMATE--CYSTEINE LIGASE 2-RELATED"/>
    <property type="match status" value="1"/>
</dbReference>
<keyword evidence="2 4" id="KW-0547">Nucleotide-binding</keyword>
<evidence type="ECO:0000313" key="6">
    <source>
        <dbReference type="Proteomes" id="UP001596495"/>
    </source>
</evidence>